<dbReference type="InterPro" id="IPR023828">
    <property type="entry name" value="Peptidase_S8_Ser-AS"/>
</dbReference>
<dbReference type="InterPro" id="IPR000209">
    <property type="entry name" value="Peptidase_S8/S53_dom"/>
</dbReference>
<keyword evidence="4 5" id="KW-0720">Serine protease</keyword>
<dbReference type="Gene3D" id="2.60.40.4070">
    <property type="match status" value="1"/>
</dbReference>
<dbReference type="PROSITE" id="PS00137">
    <property type="entry name" value="SUBTILASE_HIS"/>
    <property type="match status" value="1"/>
</dbReference>
<keyword evidence="2 5" id="KW-0645">Protease</keyword>
<dbReference type="InterPro" id="IPR002048">
    <property type="entry name" value="EF_hand_dom"/>
</dbReference>
<name>A0ABT3Q0A6_9BACT</name>
<dbReference type="Gene3D" id="3.40.50.200">
    <property type="entry name" value="Peptidase S8/S53 domain"/>
    <property type="match status" value="1"/>
</dbReference>
<proteinExistence type="inferred from homology"/>
<evidence type="ECO:0000256" key="1">
    <source>
        <dbReference type="ARBA" id="ARBA00011073"/>
    </source>
</evidence>
<evidence type="ECO:0000256" key="5">
    <source>
        <dbReference type="PROSITE-ProRule" id="PRU01240"/>
    </source>
</evidence>
<keyword evidence="3 5" id="KW-0378">Hydrolase</keyword>
<dbReference type="PANTHER" id="PTHR43806:SF11">
    <property type="entry name" value="CEREVISIN-RELATED"/>
    <property type="match status" value="1"/>
</dbReference>
<organism evidence="7 8">
    <name type="scientific">Fodinibius salicampi</name>
    <dbReference type="NCBI Taxonomy" id="1920655"/>
    <lineage>
        <taxon>Bacteria</taxon>
        <taxon>Pseudomonadati</taxon>
        <taxon>Balneolota</taxon>
        <taxon>Balneolia</taxon>
        <taxon>Balneolales</taxon>
        <taxon>Balneolaceae</taxon>
        <taxon>Fodinibius</taxon>
    </lineage>
</organism>
<dbReference type="SUPFAM" id="SSF52743">
    <property type="entry name" value="Subtilisin-like"/>
    <property type="match status" value="1"/>
</dbReference>
<sequence>MRLKILIIFTILLCFPLMVLGQSAEVIPDRLIIKYESDQRIAQLKAKLSTNPKNAVEQFLRLSGAQNFEPLFTSGQRQQLHKKNTQKAEALLNIHEITFNRSIDPAQMAAKVERMPGVEYAEPRYLRRLHFTPNDPTLEKFIEFHRFEEAWDLSTSDPNIVIAIVDGGVDYTHPELDDKLWVNQEEIPSTLQSQVDQNSDGTITSSEIKQYLREEGNDYNNDGDILLDDALHPDSPLMDNTDNDDNGYIDDLFGWDFWDSGSINQATPDNNPIFDGTDHGTHVAGIAAAETDNDFGIAAASFQSSYMAVKAGGTSEDPNSVAFGFQGILYAAEQGADVINCSWGGDGASQAEQDLIDYVTELGSVVISSSGNDGLDQVGFPAGYSKVVGVGSITTNNSAAEYSNYGYNLDVFATGSGIRSTGNNGAFVNKSGTSMAAPVVSGLAALIKHIHPDWSAERIGQQIRTSATPVDNANGTDYNHKLGRGKIEAFEALNTDNPGLRIVSSRFLNNENQKLQINQPGRVEIQMVNNGRSASNLNLQLQALSNQGIEIAGTNLSLSSLSTGDTTEVTFDLTITESFDLRETPTLRLDFSSASGNYEDFGIIRYDEFLYEVIATNRIKTSMAADGTIGFTQPINGSGGVGFIPLKASDNGFTEGNNMLFEGGLMIEIDDKIYDAVRTEDGQLSRDFDPIDLFTTRRTDAISDLDGHTTFKINSDTTHDATIRLETFAYDNPQLHNMVFLKYTLQNNSSFHPLKNTYVGLFNDWDIGTSSNNSTTYLASDSLLYLSDETPNSDEPMASVASLGPISSILAIDNTIEGEQDSLTFGLYDGFTDQEKSRSLKAQKVKTSVENTDASAVVASGPYTLGPNAEVTIGFLYAFGENPEELRSQINAGRQQKPFEISPPGEAVAESTPTSINLFQNYPNPFKSETNIRFDLENTTRVTLTIYDVLGRKVRVLTDTELETGTHFITFDAENLSSGVYFARLHTQNSIQTIPMTLIK</sequence>
<feature type="active site" description="Charge relay system" evidence="5">
    <location>
        <position position="166"/>
    </location>
</feature>
<dbReference type="PROSITE" id="PS00138">
    <property type="entry name" value="SUBTILASE_SER"/>
    <property type="match status" value="1"/>
</dbReference>
<dbReference type="Proteomes" id="UP001207337">
    <property type="component" value="Unassembled WGS sequence"/>
</dbReference>
<keyword evidence="8" id="KW-1185">Reference proteome</keyword>
<evidence type="ECO:0000259" key="6">
    <source>
        <dbReference type="PROSITE" id="PS50222"/>
    </source>
</evidence>
<dbReference type="InterPro" id="IPR022398">
    <property type="entry name" value="Peptidase_S8_His-AS"/>
</dbReference>
<evidence type="ECO:0000256" key="3">
    <source>
        <dbReference type="ARBA" id="ARBA00022801"/>
    </source>
</evidence>
<protein>
    <submittedName>
        <fullName evidence="7">S8 family peptidase</fullName>
    </submittedName>
</protein>
<evidence type="ECO:0000313" key="7">
    <source>
        <dbReference type="EMBL" id="MCW9713530.1"/>
    </source>
</evidence>
<evidence type="ECO:0000313" key="8">
    <source>
        <dbReference type="Proteomes" id="UP001207337"/>
    </source>
</evidence>
<feature type="active site" description="Charge relay system" evidence="5">
    <location>
        <position position="434"/>
    </location>
</feature>
<dbReference type="PROSITE" id="PS50222">
    <property type="entry name" value="EF_HAND_2"/>
    <property type="match status" value="1"/>
</dbReference>
<dbReference type="EMBL" id="JAJNDC010000003">
    <property type="protein sequence ID" value="MCW9713530.1"/>
    <property type="molecule type" value="Genomic_DNA"/>
</dbReference>
<evidence type="ECO:0000256" key="2">
    <source>
        <dbReference type="ARBA" id="ARBA00022670"/>
    </source>
</evidence>
<dbReference type="PROSITE" id="PS00018">
    <property type="entry name" value="EF_HAND_1"/>
    <property type="match status" value="1"/>
</dbReference>
<dbReference type="NCBIfam" id="TIGR04183">
    <property type="entry name" value="Por_Secre_tail"/>
    <property type="match status" value="1"/>
</dbReference>
<comment type="caution">
    <text evidence="7">The sequence shown here is derived from an EMBL/GenBank/DDBJ whole genome shotgun (WGS) entry which is preliminary data.</text>
</comment>
<dbReference type="RefSeq" id="WP_265790295.1">
    <property type="nucleotide sequence ID" value="NZ_BAABRS010000003.1"/>
</dbReference>
<dbReference type="InterPro" id="IPR036852">
    <property type="entry name" value="Peptidase_S8/S53_dom_sf"/>
</dbReference>
<dbReference type="PANTHER" id="PTHR43806">
    <property type="entry name" value="PEPTIDASE S8"/>
    <property type="match status" value="1"/>
</dbReference>
<dbReference type="Pfam" id="PF00082">
    <property type="entry name" value="Peptidase_S8"/>
    <property type="match status" value="1"/>
</dbReference>
<feature type="active site" description="Charge relay system" evidence="5">
    <location>
        <position position="279"/>
    </location>
</feature>
<dbReference type="InterPro" id="IPR015500">
    <property type="entry name" value="Peptidase_S8_subtilisin-rel"/>
</dbReference>
<gene>
    <name evidence="7" type="ORF">LQ318_11515</name>
</gene>
<evidence type="ECO:0000256" key="4">
    <source>
        <dbReference type="ARBA" id="ARBA00022825"/>
    </source>
</evidence>
<comment type="similarity">
    <text evidence="1 5">Belongs to the peptidase S8 family.</text>
</comment>
<feature type="domain" description="EF-hand" evidence="6">
    <location>
        <begin position="194"/>
        <end position="218"/>
    </location>
</feature>
<dbReference type="PROSITE" id="PS51892">
    <property type="entry name" value="SUBTILASE"/>
    <property type="match status" value="1"/>
</dbReference>
<dbReference type="Pfam" id="PF18962">
    <property type="entry name" value="Por_Secre_tail"/>
    <property type="match status" value="1"/>
</dbReference>
<dbReference type="InterPro" id="IPR026444">
    <property type="entry name" value="Secre_tail"/>
</dbReference>
<dbReference type="InterPro" id="IPR018247">
    <property type="entry name" value="EF_Hand_1_Ca_BS"/>
</dbReference>
<reference evidence="7 8" key="1">
    <citation type="submission" date="2021-11" db="EMBL/GenBank/DDBJ databases">
        <title>Aliifidinibius sp. nov., a new bacterium isolated from saline soil.</title>
        <authorList>
            <person name="Galisteo C."/>
            <person name="De La Haba R."/>
            <person name="Sanchez-Porro C."/>
            <person name="Ventosa A."/>
        </authorList>
    </citation>
    <scope>NUCLEOTIDE SEQUENCE [LARGE SCALE GENOMIC DNA]</scope>
    <source>
        <strain evidence="7 8">KACC 190600</strain>
    </source>
</reference>
<accession>A0ABT3Q0A6</accession>
<dbReference type="InterPro" id="IPR050131">
    <property type="entry name" value="Peptidase_S8_subtilisin-like"/>
</dbReference>
<dbReference type="PRINTS" id="PR00723">
    <property type="entry name" value="SUBTILISIN"/>
</dbReference>